<keyword evidence="1" id="KW-0472">Membrane</keyword>
<name>A0A8J3DWI7_9RHOB</name>
<gene>
    <name evidence="2" type="ORF">GCM10007276_21220</name>
</gene>
<feature type="transmembrane region" description="Helical" evidence="1">
    <location>
        <begin position="53"/>
        <end position="73"/>
    </location>
</feature>
<dbReference type="RefSeq" id="WP_188409697.1">
    <property type="nucleotide sequence ID" value="NZ_BMCP01000002.1"/>
</dbReference>
<dbReference type="AlphaFoldDB" id="A0A8J3DWI7"/>
<protein>
    <recommendedName>
        <fullName evidence="4">DUF3971 domain-containing protein</fullName>
    </recommendedName>
</protein>
<keyword evidence="3" id="KW-1185">Reference proteome</keyword>
<evidence type="ECO:0000313" key="2">
    <source>
        <dbReference type="EMBL" id="GGE43839.1"/>
    </source>
</evidence>
<comment type="caution">
    <text evidence="2">The sequence shown here is derived from an EMBL/GenBank/DDBJ whole genome shotgun (WGS) entry which is preliminary data.</text>
</comment>
<evidence type="ECO:0008006" key="4">
    <source>
        <dbReference type="Google" id="ProtNLM"/>
    </source>
</evidence>
<organism evidence="2 3">
    <name type="scientific">Agaricicola taiwanensis</name>
    <dbReference type="NCBI Taxonomy" id="591372"/>
    <lineage>
        <taxon>Bacteria</taxon>
        <taxon>Pseudomonadati</taxon>
        <taxon>Pseudomonadota</taxon>
        <taxon>Alphaproteobacteria</taxon>
        <taxon>Rhodobacterales</taxon>
        <taxon>Paracoccaceae</taxon>
        <taxon>Agaricicola</taxon>
    </lineage>
</organism>
<accession>A0A8J3DWI7</accession>
<keyword evidence="1" id="KW-0812">Transmembrane</keyword>
<evidence type="ECO:0000256" key="1">
    <source>
        <dbReference type="SAM" id="Phobius"/>
    </source>
</evidence>
<keyword evidence="1" id="KW-1133">Transmembrane helix</keyword>
<evidence type="ECO:0000313" key="3">
    <source>
        <dbReference type="Proteomes" id="UP000602745"/>
    </source>
</evidence>
<reference evidence="2" key="2">
    <citation type="submission" date="2020-09" db="EMBL/GenBank/DDBJ databases">
        <authorList>
            <person name="Sun Q."/>
            <person name="Sedlacek I."/>
        </authorList>
    </citation>
    <scope>NUCLEOTIDE SEQUENCE</scope>
    <source>
        <strain evidence="2">CCM 7684</strain>
    </source>
</reference>
<proteinExistence type="predicted"/>
<dbReference type="Proteomes" id="UP000602745">
    <property type="component" value="Unassembled WGS sequence"/>
</dbReference>
<reference evidence="2" key="1">
    <citation type="journal article" date="2014" name="Int. J. Syst. Evol. Microbiol.">
        <title>Complete genome sequence of Corynebacterium casei LMG S-19264T (=DSM 44701T), isolated from a smear-ripened cheese.</title>
        <authorList>
            <consortium name="US DOE Joint Genome Institute (JGI-PGF)"/>
            <person name="Walter F."/>
            <person name="Albersmeier A."/>
            <person name="Kalinowski J."/>
            <person name="Ruckert C."/>
        </authorList>
    </citation>
    <scope>NUCLEOTIDE SEQUENCE</scope>
    <source>
        <strain evidence="2">CCM 7684</strain>
    </source>
</reference>
<sequence>MDGKTRASTESLRKFRRRLLAPVWTGGTALAASVRARVRRLHLSRSERWRRRALYFTGGVLAILGAGYAMLLWTPLPLSVVTPRITAALQQRLGPGFEASIGSARLDRDDQGSAVRLNDFEILDPDGRAVLAVPRVMVSLERSDKGFFSFGFGAPKRVEIEAPRVSLRIEEEGGVLLSGGEELAVRVPSVSVQDAAARPVAELVAALDTVLGPGGPLSALESITISDAHIAVDDRRNGWSEAISDVEGTFVRRVDGGLTASLTSTRPDQRWSASATLNGMPGDERSLDLGFENINVGRVLQSLRPNAGQELQGRLSGHLFAGLGSDGKPHAYEVRLDVAGVVAGNADNILRLDALKLEARWDFRNPRISVRNLSLNSGWGRGQLVMEAVPIDTADPNGGWRYNVAGQDVVLNTATGQAPVYFSAISGDGHLDVRAKKAGINRLQLSSPTINLAGSAALDWNGEKPILDTSIAGVRVPVSALLSLWPPMLAPRTRGWIATNIQTGIAEDLVFAAHGPLVIPPPPPDQPRPRMDVALDAQVTGVEMSPARLPLALTQGHGTIHVANHRLKVNIEGGQLSSPGRGTIDVMPSDANIANLIPRDPEVDLRVNVKGEAATTGRVLSSIDPAASVAFFDKIGGGELIGEVRLRARSQPGGKLEILGKAAQFETEDLSIPDVVGPLDLGKGDFKISLDDAATEVQGDATLGGAPVSISARIVRVDNKMGATTINVTGDPSRIEGMKAMAGISGSAALRLQMASPDTIDGATVEADLSGTRIDIGAASATKAVGQPGRLSFTVRKQDAGIVLEQLDLDAAPIAAKGRIEFDRNGGLSLARMDTVRLSADDDARLDVTPASGGLKFTLRGEALDVRPFIRGIRGRSSPSTGDITVDAKLERAVAFNNEALRDVSFSMSRRGGRLRALTLEAVLGAGKVTARMSEGAQRDILVESNDAGALLRGFDIYRRMRGGGFELVAPSDGAGQGFMAIRDFSIVDEKALASVTAGRREGNQLVVNFSKARVAFRQEQGSLLIQESAVWGPDIGATLDGALDFASDSMSLTGTFVPAYALNNFFARIPIIGALLGGGQYEGLVGVTFKVEGPIGNPTLSVNPVSAVAPGFLRKLFEFRNQDPSVRPGGQAGAPG</sequence>
<dbReference type="EMBL" id="BMCP01000002">
    <property type="protein sequence ID" value="GGE43839.1"/>
    <property type="molecule type" value="Genomic_DNA"/>
</dbReference>